<dbReference type="EnsemblProtists" id="EKX43817">
    <property type="protein sequence ID" value="EKX43817"/>
    <property type="gene ID" value="GUITHDRAFT_153180"/>
</dbReference>
<dbReference type="HOGENOM" id="CLU_3093867_0_0_1"/>
<feature type="non-terminal residue" evidence="1">
    <location>
        <position position="1"/>
    </location>
</feature>
<evidence type="ECO:0000313" key="3">
    <source>
        <dbReference type="Proteomes" id="UP000011087"/>
    </source>
</evidence>
<organism evidence="1">
    <name type="scientific">Guillardia theta (strain CCMP2712)</name>
    <name type="common">Cryptophyte</name>
    <dbReference type="NCBI Taxonomy" id="905079"/>
    <lineage>
        <taxon>Eukaryota</taxon>
        <taxon>Cryptophyceae</taxon>
        <taxon>Pyrenomonadales</taxon>
        <taxon>Geminigeraceae</taxon>
        <taxon>Guillardia</taxon>
    </lineage>
</organism>
<protein>
    <submittedName>
        <fullName evidence="1 2">Uncharacterized protein</fullName>
    </submittedName>
</protein>
<dbReference type="GeneID" id="17300364"/>
<accession>L1J690</accession>
<dbReference type="PaxDb" id="55529-EKX43817"/>
<gene>
    <name evidence="1" type="ORF">GUITHDRAFT_153180</name>
</gene>
<sequence>NLHVQPLEGCWLRQGHDMAINLSGQHPIVRADAKLDGEDKEEERIADHVEVR</sequence>
<name>L1J690_GUITC</name>
<evidence type="ECO:0000313" key="1">
    <source>
        <dbReference type="EMBL" id="EKX43817.1"/>
    </source>
</evidence>
<dbReference type="KEGG" id="gtt:GUITHDRAFT_153180"/>
<dbReference type="AlphaFoldDB" id="L1J690"/>
<reference evidence="3" key="2">
    <citation type="submission" date="2012-11" db="EMBL/GenBank/DDBJ databases">
        <authorList>
            <person name="Kuo A."/>
            <person name="Curtis B.A."/>
            <person name="Tanifuji G."/>
            <person name="Burki F."/>
            <person name="Gruber A."/>
            <person name="Irimia M."/>
            <person name="Maruyama S."/>
            <person name="Arias M.C."/>
            <person name="Ball S.G."/>
            <person name="Gile G.H."/>
            <person name="Hirakawa Y."/>
            <person name="Hopkins J.F."/>
            <person name="Rensing S.A."/>
            <person name="Schmutz J."/>
            <person name="Symeonidi A."/>
            <person name="Elias M."/>
            <person name="Eveleigh R.J."/>
            <person name="Herman E.K."/>
            <person name="Klute M.J."/>
            <person name="Nakayama T."/>
            <person name="Obornik M."/>
            <person name="Reyes-Prieto A."/>
            <person name="Armbrust E.V."/>
            <person name="Aves S.J."/>
            <person name="Beiko R.G."/>
            <person name="Coutinho P."/>
            <person name="Dacks J.B."/>
            <person name="Durnford D.G."/>
            <person name="Fast N.M."/>
            <person name="Green B.R."/>
            <person name="Grisdale C."/>
            <person name="Hempe F."/>
            <person name="Henrissat B."/>
            <person name="Hoppner M.P."/>
            <person name="Ishida K.-I."/>
            <person name="Kim E."/>
            <person name="Koreny L."/>
            <person name="Kroth P.G."/>
            <person name="Liu Y."/>
            <person name="Malik S.-B."/>
            <person name="Maier U.G."/>
            <person name="McRose D."/>
            <person name="Mock T."/>
            <person name="Neilson J.A."/>
            <person name="Onodera N.T."/>
            <person name="Poole A.M."/>
            <person name="Pritham E.J."/>
            <person name="Richards T.A."/>
            <person name="Rocap G."/>
            <person name="Roy S.W."/>
            <person name="Sarai C."/>
            <person name="Schaack S."/>
            <person name="Shirato S."/>
            <person name="Slamovits C.H."/>
            <person name="Spencer D.F."/>
            <person name="Suzuki S."/>
            <person name="Worden A.Z."/>
            <person name="Zauner S."/>
            <person name="Barry K."/>
            <person name="Bell C."/>
            <person name="Bharti A.K."/>
            <person name="Crow J.A."/>
            <person name="Grimwood J."/>
            <person name="Kramer R."/>
            <person name="Lindquist E."/>
            <person name="Lucas S."/>
            <person name="Salamov A."/>
            <person name="McFadden G.I."/>
            <person name="Lane C.E."/>
            <person name="Keeling P.J."/>
            <person name="Gray M.W."/>
            <person name="Grigoriev I.V."/>
            <person name="Archibald J.M."/>
        </authorList>
    </citation>
    <scope>NUCLEOTIDE SEQUENCE</scope>
    <source>
        <strain evidence="3">CCMP2712</strain>
    </source>
</reference>
<dbReference type="RefSeq" id="XP_005830797.1">
    <property type="nucleotide sequence ID" value="XM_005830740.1"/>
</dbReference>
<reference evidence="2" key="3">
    <citation type="submission" date="2015-06" db="UniProtKB">
        <authorList>
            <consortium name="EnsemblProtists"/>
        </authorList>
    </citation>
    <scope>IDENTIFICATION</scope>
</reference>
<proteinExistence type="predicted"/>
<reference evidence="1 3" key="1">
    <citation type="journal article" date="2012" name="Nature">
        <title>Algal genomes reveal evolutionary mosaicism and the fate of nucleomorphs.</title>
        <authorList>
            <consortium name="DOE Joint Genome Institute"/>
            <person name="Curtis B.A."/>
            <person name="Tanifuji G."/>
            <person name="Burki F."/>
            <person name="Gruber A."/>
            <person name="Irimia M."/>
            <person name="Maruyama S."/>
            <person name="Arias M.C."/>
            <person name="Ball S.G."/>
            <person name="Gile G.H."/>
            <person name="Hirakawa Y."/>
            <person name="Hopkins J.F."/>
            <person name="Kuo A."/>
            <person name="Rensing S.A."/>
            <person name="Schmutz J."/>
            <person name="Symeonidi A."/>
            <person name="Elias M."/>
            <person name="Eveleigh R.J."/>
            <person name="Herman E.K."/>
            <person name="Klute M.J."/>
            <person name="Nakayama T."/>
            <person name="Obornik M."/>
            <person name="Reyes-Prieto A."/>
            <person name="Armbrust E.V."/>
            <person name="Aves S.J."/>
            <person name="Beiko R.G."/>
            <person name="Coutinho P."/>
            <person name="Dacks J.B."/>
            <person name="Durnford D.G."/>
            <person name="Fast N.M."/>
            <person name="Green B.R."/>
            <person name="Grisdale C.J."/>
            <person name="Hempel F."/>
            <person name="Henrissat B."/>
            <person name="Hoppner M.P."/>
            <person name="Ishida K."/>
            <person name="Kim E."/>
            <person name="Koreny L."/>
            <person name="Kroth P.G."/>
            <person name="Liu Y."/>
            <person name="Malik S.B."/>
            <person name="Maier U.G."/>
            <person name="McRose D."/>
            <person name="Mock T."/>
            <person name="Neilson J.A."/>
            <person name="Onodera N.T."/>
            <person name="Poole A.M."/>
            <person name="Pritham E.J."/>
            <person name="Richards T.A."/>
            <person name="Rocap G."/>
            <person name="Roy S.W."/>
            <person name="Sarai C."/>
            <person name="Schaack S."/>
            <person name="Shirato S."/>
            <person name="Slamovits C.H."/>
            <person name="Spencer D.F."/>
            <person name="Suzuki S."/>
            <person name="Worden A.Z."/>
            <person name="Zauner S."/>
            <person name="Barry K."/>
            <person name="Bell C."/>
            <person name="Bharti A.K."/>
            <person name="Crow J.A."/>
            <person name="Grimwood J."/>
            <person name="Kramer R."/>
            <person name="Lindquist E."/>
            <person name="Lucas S."/>
            <person name="Salamov A."/>
            <person name="McFadden G.I."/>
            <person name="Lane C.E."/>
            <person name="Keeling P.J."/>
            <person name="Gray M.W."/>
            <person name="Grigoriev I.V."/>
            <person name="Archibald J.M."/>
        </authorList>
    </citation>
    <scope>NUCLEOTIDE SEQUENCE</scope>
    <source>
        <strain evidence="1 3">CCMP2712</strain>
    </source>
</reference>
<dbReference type="EMBL" id="JH993008">
    <property type="protein sequence ID" value="EKX43817.1"/>
    <property type="molecule type" value="Genomic_DNA"/>
</dbReference>
<dbReference type="Proteomes" id="UP000011087">
    <property type="component" value="Unassembled WGS sequence"/>
</dbReference>
<keyword evidence="3" id="KW-1185">Reference proteome</keyword>
<evidence type="ECO:0000313" key="2">
    <source>
        <dbReference type="EnsemblProtists" id="EKX43817"/>
    </source>
</evidence>